<dbReference type="Proteomes" id="UP000638981">
    <property type="component" value="Unassembled WGS sequence"/>
</dbReference>
<keyword evidence="1" id="KW-0472">Membrane</keyword>
<accession>A0A918TMH5</accession>
<dbReference type="RefSeq" id="WP_229804601.1">
    <property type="nucleotide sequence ID" value="NZ_BMYJ01000004.1"/>
</dbReference>
<evidence type="ECO:0000313" key="3">
    <source>
        <dbReference type="Proteomes" id="UP000638981"/>
    </source>
</evidence>
<feature type="transmembrane region" description="Helical" evidence="1">
    <location>
        <begin position="12"/>
        <end position="34"/>
    </location>
</feature>
<feature type="transmembrane region" description="Helical" evidence="1">
    <location>
        <begin position="54"/>
        <end position="80"/>
    </location>
</feature>
<name>A0A918TMH5_9RHOB</name>
<dbReference type="EMBL" id="BMYJ01000004">
    <property type="protein sequence ID" value="GHC52571.1"/>
    <property type="molecule type" value="Genomic_DNA"/>
</dbReference>
<comment type="caution">
    <text evidence="2">The sequence shown here is derived from an EMBL/GenBank/DDBJ whole genome shotgun (WGS) entry which is preliminary data.</text>
</comment>
<keyword evidence="1" id="KW-1133">Transmembrane helix</keyword>
<reference evidence="2" key="1">
    <citation type="journal article" date="2014" name="Int. J. Syst. Evol. Microbiol.">
        <title>Complete genome sequence of Corynebacterium casei LMG S-19264T (=DSM 44701T), isolated from a smear-ripened cheese.</title>
        <authorList>
            <consortium name="US DOE Joint Genome Institute (JGI-PGF)"/>
            <person name="Walter F."/>
            <person name="Albersmeier A."/>
            <person name="Kalinowski J."/>
            <person name="Ruckert C."/>
        </authorList>
    </citation>
    <scope>NUCLEOTIDE SEQUENCE</scope>
    <source>
        <strain evidence="2">KCTC 23310</strain>
    </source>
</reference>
<protein>
    <submittedName>
        <fullName evidence="2">Uncharacterized protein</fullName>
    </submittedName>
</protein>
<dbReference type="AlphaFoldDB" id="A0A918TMH5"/>
<proteinExistence type="predicted"/>
<dbReference type="PROSITE" id="PS51318">
    <property type="entry name" value="TAT"/>
    <property type="match status" value="1"/>
</dbReference>
<keyword evidence="3" id="KW-1185">Reference proteome</keyword>
<sequence>MTSQPTPKRRRFLLWLGLTIAVMAVHFAAAIYFVTQSHAPETVWLDAGFIFRAAALITISTLICLLLVWYGAPLYVLILWKYLAAIEYLTGLPWGSRIGHSILRNASFSRAKPGTPYAWVYGLARRAYGDQVPQDKPNA</sequence>
<dbReference type="InterPro" id="IPR006311">
    <property type="entry name" value="TAT_signal"/>
</dbReference>
<keyword evidence="1" id="KW-0812">Transmembrane</keyword>
<evidence type="ECO:0000313" key="2">
    <source>
        <dbReference type="EMBL" id="GHC52571.1"/>
    </source>
</evidence>
<reference evidence="2" key="2">
    <citation type="submission" date="2020-09" db="EMBL/GenBank/DDBJ databases">
        <authorList>
            <person name="Sun Q."/>
            <person name="Kim S."/>
        </authorList>
    </citation>
    <scope>NUCLEOTIDE SEQUENCE</scope>
    <source>
        <strain evidence="2">KCTC 23310</strain>
    </source>
</reference>
<evidence type="ECO:0000256" key="1">
    <source>
        <dbReference type="SAM" id="Phobius"/>
    </source>
</evidence>
<organism evidence="2 3">
    <name type="scientific">Neogemmobacter tilapiae</name>
    <dbReference type="NCBI Taxonomy" id="875041"/>
    <lineage>
        <taxon>Bacteria</taxon>
        <taxon>Pseudomonadati</taxon>
        <taxon>Pseudomonadota</taxon>
        <taxon>Alphaproteobacteria</taxon>
        <taxon>Rhodobacterales</taxon>
        <taxon>Paracoccaceae</taxon>
        <taxon>Neogemmobacter</taxon>
    </lineage>
</organism>
<gene>
    <name evidence="2" type="ORF">GCM10007315_13830</name>
</gene>